<dbReference type="GO" id="GO:0005654">
    <property type="term" value="C:nucleoplasm"/>
    <property type="evidence" value="ECO:0007669"/>
    <property type="project" value="TreeGrafter"/>
</dbReference>
<dbReference type="CTD" id="37124"/>
<keyword evidence="3" id="KW-0808">Transferase</keyword>
<dbReference type="GeneID" id="103516062"/>
<dbReference type="GO" id="GO:0032259">
    <property type="term" value="P:methylation"/>
    <property type="evidence" value="ECO:0007669"/>
    <property type="project" value="UniProtKB-KW"/>
</dbReference>
<evidence type="ECO:0000256" key="6">
    <source>
        <dbReference type="ARBA" id="ARBA00022946"/>
    </source>
</evidence>
<keyword evidence="7" id="KW-0175">Coiled coil</keyword>
<protein>
    <recommendedName>
        <fullName evidence="9">RNA (guanine-9-)-methyltransferase domain-containing protein 1</fullName>
    </recommendedName>
</protein>
<feature type="domain" description="SAM-dependent MTase TRM10-type" evidence="10">
    <location>
        <begin position="209"/>
        <end position="403"/>
    </location>
</feature>
<dbReference type="InterPro" id="IPR038459">
    <property type="entry name" value="MT_TRM10-typ_sf"/>
</dbReference>
<evidence type="ECO:0000256" key="3">
    <source>
        <dbReference type="ARBA" id="ARBA00022679"/>
    </source>
</evidence>
<keyword evidence="5" id="KW-0819">tRNA processing</keyword>
<evidence type="ECO:0000259" key="10">
    <source>
        <dbReference type="PROSITE" id="PS51675"/>
    </source>
</evidence>
<dbReference type="GO" id="GO:0097745">
    <property type="term" value="P:mitochondrial tRNA 5'-end processing"/>
    <property type="evidence" value="ECO:0007669"/>
    <property type="project" value="TreeGrafter"/>
</dbReference>
<accession>A0A1S3DCK5</accession>
<evidence type="ECO:0000256" key="2">
    <source>
        <dbReference type="ARBA" id="ARBA00022603"/>
    </source>
</evidence>
<dbReference type="PROSITE" id="PS51675">
    <property type="entry name" value="SAM_MT_TRM10"/>
    <property type="match status" value="1"/>
</dbReference>
<organism evidence="11 12">
    <name type="scientific">Diaphorina citri</name>
    <name type="common">Asian citrus psyllid</name>
    <dbReference type="NCBI Taxonomy" id="121845"/>
    <lineage>
        <taxon>Eukaryota</taxon>
        <taxon>Metazoa</taxon>
        <taxon>Ecdysozoa</taxon>
        <taxon>Arthropoda</taxon>
        <taxon>Hexapoda</taxon>
        <taxon>Insecta</taxon>
        <taxon>Pterygota</taxon>
        <taxon>Neoptera</taxon>
        <taxon>Paraneoptera</taxon>
        <taxon>Hemiptera</taxon>
        <taxon>Sternorrhyncha</taxon>
        <taxon>Psylloidea</taxon>
        <taxon>Psyllidae</taxon>
        <taxon>Diaphorininae</taxon>
        <taxon>Diaphorina</taxon>
    </lineage>
</organism>
<dbReference type="GO" id="GO:0070131">
    <property type="term" value="P:positive regulation of mitochondrial translation"/>
    <property type="evidence" value="ECO:0007669"/>
    <property type="project" value="TreeGrafter"/>
</dbReference>
<evidence type="ECO:0000256" key="8">
    <source>
        <dbReference type="ARBA" id="ARBA00023128"/>
    </source>
</evidence>
<evidence type="ECO:0000256" key="5">
    <source>
        <dbReference type="ARBA" id="ARBA00022694"/>
    </source>
</evidence>
<dbReference type="RefSeq" id="XP_008479234.1">
    <property type="nucleotide sequence ID" value="XM_008481012.3"/>
</dbReference>
<dbReference type="KEGG" id="dci:103516062"/>
<dbReference type="PANTHER" id="PTHR13563:SF5">
    <property type="entry name" value="TRNA METHYLTRANSFERASE 10 HOMOLOG C"/>
    <property type="match status" value="1"/>
</dbReference>
<dbReference type="AlphaFoldDB" id="A0A1S3DCK5"/>
<dbReference type="InterPro" id="IPR028564">
    <property type="entry name" value="MT_TRM10-typ"/>
</dbReference>
<proteinExistence type="predicted"/>
<dbReference type="STRING" id="121845.A0A1S3DCK5"/>
<evidence type="ECO:0000313" key="12">
    <source>
        <dbReference type="RefSeq" id="XP_008479234.1"/>
    </source>
</evidence>
<evidence type="ECO:0000313" key="11">
    <source>
        <dbReference type="Proteomes" id="UP000079169"/>
    </source>
</evidence>
<dbReference type="GO" id="GO:0008168">
    <property type="term" value="F:methyltransferase activity"/>
    <property type="evidence" value="ECO:0007669"/>
    <property type="project" value="UniProtKB-KW"/>
</dbReference>
<keyword evidence="2" id="KW-0489">Methyltransferase</keyword>
<evidence type="ECO:0000256" key="4">
    <source>
        <dbReference type="ARBA" id="ARBA00022691"/>
    </source>
</evidence>
<dbReference type="CDD" id="cd18102">
    <property type="entry name" value="Trm10_MRRP1"/>
    <property type="match status" value="1"/>
</dbReference>
<dbReference type="PANTHER" id="PTHR13563">
    <property type="entry name" value="TRNA (GUANINE-9-) METHYLTRANSFERASE"/>
    <property type="match status" value="1"/>
</dbReference>
<keyword evidence="8" id="KW-0496">Mitochondrion</keyword>
<name>A0A1S3DCK5_DIACI</name>
<dbReference type="OMA" id="HHWEHVL"/>
<dbReference type="GO" id="GO:0000049">
    <property type="term" value="F:tRNA binding"/>
    <property type="evidence" value="ECO:0007669"/>
    <property type="project" value="TreeGrafter"/>
</dbReference>
<keyword evidence="4" id="KW-0949">S-adenosyl-L-methionine</keyword>
<keyword evidence="11" id="KW-1185">Reference proteome</keyword>
<dbReference type="GO" id="GO:0005739">
    <property type="term" value="C:mitochondrion"/>
    <property type="evidence" value="ECO:0007669"/>
    <property type="project" value="UniProtKB-SubCell"/>
</dbReference>
<sequence>MHSRFSSFLRKQSSSIFQTIKNSKNSSNQVKSLLKCDSTAKTLSQTRFYSIDASKNSEDLQHSAQSEDVNGGLGDISIDVVNSAIDNIDYDAITEGDPELLSKLKLFVLEVDSMFQDGHNIPSQISTSDWKNILTLPSKHQRSKYLTFLFKKEMIKANEKARKEARRCSQEEIAASRAQKLAENKHIFYGLQGNTLFHRLYDSYMNKIDNFRAMNSIQLGPDIIIDMDYYDYMNNMEQSLLAKQLLFMLSENRLLWEPYNLIFSSFYKESIVAQKLTMVVNNLYMDDFPFNYTSKHFTELNYSREELVYLTPHTNNVLLEHTPGSVYIIGGMLDKRITQPLSLAKAKKEKIRAAKLPLDNFLDWGTGHKSLTLNQVLAIMNDWRRTNDWKYSFRHIPKRKLNRGDDSLYLNQNEGRNDSKISAKFIKERKKRQLVYDLLLKR</sequence>
<dbReference type="Proteomes" id="UP000079169">
    <property type="component" value="Unplaced"/>
</dbReference>
<dbReference type="PaxDb" id="121845-A0A1S3DCK5"/>
<evidence type="ECO:0000256" key="1">
    <source>
        <dbReference type="ARBA" id="ARBA00004173"/>
    </source>
</evidence>
<dbReference type="Gene3D" id="3.40.1280.30">
    <property type="match status" value="1"/>
</dbReference>
<reference evidence="12" key="1">
    <citation type="submission" date="2025-08" db="UniProtKB">
        <authorList>
            <consortium name="RefSeq"/>
        </authorList>
    </citation>
    <scope>IDENTIFICATION</scope>
</reference>
<comment type="subcellular location">
    <subcellularLocation>
        <location evidence="1">Mitochondrion</location>
    </subcellularLocation>
</comment>
<keyword evidence="6" id="KW-0809">Transit peptide</keyword>
<evidence type="ECO:0000256" key="9">
    <source>
        <dbReference type="ARBA" id="ARBA00029803"/>
    </source>
</evidence>
<dbReference type="InterPro" id="IPR025812">
    <property type="entry name" value="Trm10_C_MTase_dom"/>
</dbReference>
<gene>
    <name evidence="12" type="primary">LOC103516062</name>
</gene>
<evidence type="ECO:0000256" key="7">
    <source>
        <dbReference type="ARBA" id="ARBA00023054"/>
    </source>
</evidence>
<dbReference type="InterPro" id="IPR007356">
    <property type="entry name" value="tRNA_m1G_MeTrfase_euk"/>
</dbReference>